<gene>
    <name evidence="1" type="ORF">HHE01_11430</name>
</gene>
<dbReference type="Proteomes" id="UP000046090">
    <property type="component" value="Unassembled WGS sequence"/>
</dbReference>
<reference evidence="2" key="1">
    <citation type="submission" date="2014-12" db="EMBL/GenBank/DDBJ databases">
        <authorList>
            <person name="Smet A."/>
        </authorList>
    </citation>
    <scope>NUCLEOTIDE SEQUENCE [LARGE SCALE GENOMIC DNA]</scope>
</reference>
<sequence>MENIAQQGLQDLETIQKQIDEVKVHINENKELIHRLNFS</sequence>
<evidence type="ECO:0000313" key="2">
    <source>
        <dbReference type="Proteomes" id="UP000046090"/>
    </source>
</evidence>
<accession>A0A0K2Y844</accession>
<name>A0A0K2Y844_HELHE</name>
<proteinExistence type="predicted"/>
<keyword evidence="2" id="KW-1185">Reference proteome</keyword>
<dbReference type="EMBL" id="CDMK01000001">
    <property type="protein sequence ID" value="CRI34297.1"/>
    <property type="molecule type" value="Genomic_DNA"/>
</dbReference>
<evidence type="ECO:0000313" key="1">
    <source>
        <dbReference type="EMBL" id="CRI34297.1"/>
    </source>
</evidence>
<protein>
    <submittedName>
        <fullName evidence="1">Uncharacterized protein</fullName>
    </submittedName>
</protein>
<dbReference type="AlphaFoldDB" id="A0A0K2Y844"/>
<organism evidence="1 2">
    <name type="scientific">Helicobacter heilmannii</name>
    <dbReference type="NCBI Taxonomy" id="35817"/>
    <lineage>
        <taxon>Bacteria</taxon>
        <taxon>Pseudomonadati</taxon>
        <taxon>Campylobacterota</taxon>
        <taxon>Epsilonproteobacteria</taxon>
        <taxon>Campylobacterales</taxon>
        <taxon>Helicobacteraceae</taxon>
        <taxon>Helicobacter</taxon>
    </lineage>
</organism>